<feature type="transmembrane region" description="Helical" evidence="6">
    <location>
        <begin position="59"/>
        <end position="77"/>
    </location>
</feature>
<dbReference type="PROSITE" id="PS50850">
    <property type="entry name" value="MFS"/>
    <property type="match status" value="1"/>
</dbReference>
<comment type="subcellular location">
    <subcellularLocation>
        <location evidence="1">Membrane</location>
        <topology evidence="1">Multi-pass membrane protein</topology>
    </subcellularLocation>
</comment>
<gene>
    <name evidence="8" type="ORF">KI387_023962</name>
</gene>
<evidence type="ECO:0000256" key="5">
    <source>
        <dbReference type="ARBA" id="ARBA00024362"/>
    </source>
</evidence>
<dbReference type="SUPFAM" id="SSF103473">
    <property type="entry name" value="MFS general substrate transporter"/>
    <property type="match status" value="1"/>
</dbReference>
<evidence type="ECO:0000256" key="2">
    <source>
        <dbReference type="ARBA" id="ARBA00022692"/>
    </source>
</evidence>
<keyword evidence="2 6" id="KW-0812">Transmembrane</keyword>
<dbReference type="InterPro" id="IPR020846">
    <property type="entry name" value="MFS_dom"/>
</dbReference>
<accession>A0AA38LB47</accession>
<sequence>VGIGEGVSPPAATELIARTIPLTQRSRAVAFVFSGLSVGSVLGLLFAPPCIENFGWESVFYIFGLLGLLWFVGFQLCTDEVKSAVPAQTIPLDERRDKKIIVAESSRHGSSLSGSTHVDLHAVEFNSDLGAVPWKEFIKSQAVWAMVYAHFCGNWGHYTFLSWLPTYFSEELQLDLTNAALVAILPSLGSILVSSIASSFADTLISKGVETTSGLSSTAGAFPGIIGVALTGYLLDQTHSWT</sequence>
<dbReference type="InterPro" id="IPR011701">
    <property type="entry name" value="MFS"/>
</dbReference>
<feature type="non-terminal residue" evidence="8">
    <location>
        <position position="242"/>
    </location>
</feature>
<keyword evidence="9" id="KW-1185">Reference proteome</keyword>
<name>A0AA38LB47_TAXCH</name>
<feature type="domain" description="Major facilitator superfamily (MFS) profile" evidence="7">
    <location>
        <begin position="1"/>
        <end position="242"/>
    </location>
</feature>
<dbReference type="GO" id="GO:0016020">
    <property type="term" value="C:membrane"/>
    <property type="evidence" value="ECO:0007669"/>
    <property type="project" value="UniProtKB-SubCell"/>
</dbReference>
<dbReference type="OMA" id="CVSARED"/>
<dbReference type="GO" id="GO:0022857">
    <property type="term" value="F:transmembrane transporter activity"/>
    <property type="evidence" value="ECO:0007669"/>
    <property type="project" value="InterPro"/>
</dbReference>
<dbReference type="PANTHER" id="PTHR11662:SF243">
    <property type="entry name" value="ANION TRANSPORTER 6, CHLOROPLASTIC-RELATED"/>
    <property type="match status" value="1"/>
</dbReference>
<reference evidence="8 9" key="1">
    <citation type="journal article" date="2021" name="Nat. Plants">
        <title>The Taxus genome provides insights into paclitaxel biosynthesis.</title>
        <authorList>
            <person name="Xiong X."/>
            <person name="Gou J."/>
            <person name="Liao Q."/>
            <person name="Li Y."/>
            <person name="Zhou Q."/>
            <person name="Bi G."/>
            <person name="Li C."/>
            <person name="Du R."/>
            <person name="Wang X."/>
            <person name="Sun T."/>
            <person name="Guo L."/>
            <person name="Liang H."/>
            <person name="Lu P."/>
            <person name="Wu Y."/>
            <person name="Zhang Z."/>
            <person name="Ro D.K."/>
            <person name="Shang Y."/>
            <person name="Huang S."/>
            <person name="Yan J."/>
        </authorList>
    </citation>
    <scope>NUCLEOTIDE SEQUENCE [LARGE SCALE GENOMIC DNA]</scope>
    <source>
        <strain evidence="8">Ta-2019</strain>
    </source>
</reference>
<keyword evidence="4 6" id="KW-0472">Membrane</keyword>
<keyword evidence="3 6" id="KW-1133">Transmembrane helix</keyword>
<evidence type="ECO:0000256" key="3">
    <source>
        <dbReference type="ARBA" id="ARBA00022989"/>
    </source>
</evidence>
<evidence type="ECO:0000259" key="7">
    <source>
        <dbReference type="PROSITE" id="PS50850"/>
    </source>
</evidence>
<feature type="transmembrane region" description="Helical" evidence="6">
    <location>
        <begin position="142"/>
        <end position="160"/>
    </location>
</feature>
<proteinExistence type="inferred from homology"/>
<evidence type="ECO:0000313" key="8">
    <source>
        <dbReference type="EMBL" id="KAH9315335.1"/>
    </source>
</evidence>
<dbReference type="PANTHER" id="PTHR11662">
    <property type="entry name" value="SOLUTE CARRIER FAMILY 17"/>
    <property type="match status" value="1"/>
</dbReference>
<dbReference type="InterPro" id="IPR036259">
    <property type="entry name" value="MFS_trans_sf"/>
</dbReference>
<dbReference type="Gene3D" id="1.20.1250.20">
    <property type="entry name" value="MFS general substrate transporter like domains"/>
    <property type="match status" value="1"/>
</dbReference>
<evidence type="ECO:0000256" key="6">
    <source>
        <dbReference type="SAM" id="Phobius"/>
    </source>
</evidence>
<feature type="transmembrane region" description="Helical" evidence="6">
    <location>
        <begin position="213"/>
        <end position="235"/>
    </location>
</feature>
<organism evidence="8 9">
    <name type="scientific">Taxus chinensis</name>
    <name type="common">Chinese yew</name>
    <name type="synonym">Taxus wallichiana var. chinensis</name>
    <dbReference type="NCBI Taxonomy" id="29808"/>
    <lineage>
        <taxon>Eukaryota</taxon>
        <taxon>Viridiplantae</taxon>
        <taxon>Streptophyta</taxon>
        <taxon>Embryophyta</taxon>
        <taxon>Tracheophyta</taxon>
        <taxon>Spermatophyta</taxon>
        <taxon>Pinopsida</taxon>
        <taxon>Pinidae</taxon>
        <taxon>Conifers II</taxon>
        <taxon>Cupressales</taxon>
        <taxon>Taxaceae</taxon>
        <taxon>Taxus</taxon>
    </lineage>
</organism>
<comment type="similarity">
    <text evidence="5">Belongs to the major facilitator superfamily. Sodium/anion cotransporter (TC 2.A.1.14) family.</text>
</comment>
<dbReference type="Pfam" id="PF07690">
    <property type="entry name" value="MFS_1"/>
    <property type="match status" value="1"/>
</dbReference>
<feature type="transmembrane region" description="Helical" evidence="6">
    <location>
        <begin position="28"/>
        <end position="47"/>
    </location>
</feature>
<evidence type="ECO:0000256" key="4">
    <source>
        <dbReference type="ARBA" id="ARBA00023136"/>
    </source>
</evidence>
<dbReference type="Proteomes" id="UP000824469">
    <property type="component" value="Unassembled WGS sequence"/>
</dbReference>
<feature type="non-terminal residue" evidence="8">
    <location>
        <position position="1"/>
    </location>
</feature>
<dbReference type="AlphaFoldDB" id="A0AA38LB47"/>
<evidence type="ECO:0000313" key="9">
    <source>
        <dbReference type="Proteomes" id="UP000824469"/>
    </source>
</evidence>
<evidence type="ECO:0000256" key="1">
    <source>
        <dbReference type="ARBA" id="ARBA00004141"/>
    </source>
</evidence>
<comment type="caution">
    <text evidence="8">The sequence shown here is derived from an EMBL/GenBank/DDBJ whole genome shotgun (WGS) entry which is preliminary data.</text>
</comment>
<protein>
    <recommendedName>
        <fullName evidence="7">Major facilitator superfamily (MFS) profile domain-containing protein</fullName>
    </recommendedName>
</protein>
<feature type="transmembrane region" description="Helical" evidence="6">
    <location>
        <begin position="180"/>
        <end position="201"/>
    </location>
</feature>
<dbReference type="InterPro" id="IPR050382">
    <property type="entry name" value="MFS_Na/Anion_cotransporter"/>
</dbReference>
<dbReference type="EMBL" id="JAHRHJ020000005">
    <property type="protein sequence ID" value="KAH9315335.1"/>
    <property type="molecule type" value="Genomic_DNA"/>
</dbReference>